<keyword evidence="2" id="KW-1185">Reference proteome</keyword>
<sequence>MPDKIVRFLDISCYRNFKGWITDKNNLNPVFVASFKHPNENKAIDMYGKIYPLDFTDRSLFNEIVGYLIANALEIPQPKYACIALIPTQDIAENDNIGFSDSVLGKKFFDNEFYPIFCTSKIDKSETAFEYHTRSKKLIDELAKWSHIGDTIAMDNTIAHVDRHMGNLLRTGKAKYHVIDNDMLVCKYDTYGYGWLTSDLDVDKKYKNQLFDIAKDLMPQKEFVKIRSSMIHECHKHSNAIASINNEVNNWMNSIYSSNSSDYIEFLDFLNKRADNAFEQVTSRVELLI</sequence>
<organism evidence="1 2">
    <name type="scientific">Psychrobacter arcticus (strain DSM 17307 / VKM B-2377 / 273-4)</name>
    <dbReference type="NCBI Taxonomy" id="259536"/>
    <lineage>
        <taxon>Bacteria</taxon>
        <taxon>Pseudomonadati</taxon>
        <taxon>Pseudomonadota</taxon>
        <taxon>Gammaproteobacteria</taxon>
        <taxon>Moraxellales</taxon>
        <taxon>Moraxellaceae</taxon>
        <taxon>Psychrobacter</taxon>
    </lineage>
</organism>
<dbReference type="OrthoDB" id="9128719at2"/>
<evidence type="ECO:0000313" key="1">
    <source>
        <dbReference type="EMBL" id="AAZ18841.1"/>
    </source>
</evidence>
<gene>
    <name evidence="1" type="ordered locus">Psyc_0988</name>
</gene>
<dbReference type="EMBL" id="CP000082">
    <property type="protein sequence ID" value="AAZ18841.1"/>
    <property type="molecule type" value="Genomic_DNA"/>
</dbReference>
<dbReference type="DNASU" id="3514987"/>
<dbReference type="HOGENOM" id="CLU_962679_0_0_6"/>
<dbReference type="KEGG" id="par:Psyc_0988"/>
<dbReference type="eggNOG" id="ENOG50314VJ">
    <property type="taxonomic scope" value="Bacteria"/>
</dbReference>
<evidence type="ECO:0000313" key="2">
    <source>
        <dbReference type="Proteomes" id="UP000000546"/>
    </source>
</evidence>
<proteinExistence type="predicted"/>
<dbReference type="Proteomes" id="UP000000546">
    <property type="component" value="Chromosome"/>
</dbReference>
<dbReference type="AlphaFoldDB" id="Q4FT17"/>
<accession>Q4FT17</accession>
<evidence type="ECO:0008006" key="3">
    <source>
        <dbReference type="Google" id="ProtNLM"/>
    </source>
</evidence>
<name>Q4FT17_PSYA2</name>
<reference evidence="1 2" key="1">
    <citation type="journal article" date="2010" name="Appl. Environ. Microbiol.">
        <title>The genome sequence of Psychrobacter arcticus 273-4, a psychroactive Siberian permafrost bacterium, reveals mechanisms for adaptation to low-temperature growth.</title>
        <authorList>
            <person name="Ayala-del-Rio H.L."/>
            <person name="Chain P.S."/>
            <person name="Grzymski J.J."/>
            <person name="Ponder M.A."/>
            <person name="Ivanova N."/>
            <person name="Bergholz P.W."/>
            <person name="Di Bartolo G."/>
            <person name="Hauser L."/>
            <person name="Land M."/>
            <person name="Bakermans C."/>
            <person name="Rodrigues D."/>
            <person name="Klappenbach J."/>
            <person name="Zarka D."/>
            <person name="Larimer F."/>
            <person name="Richardson P."/>
            <person name="Murray A."/>
            <person name="Thomashow M."/>
            <person name="Tiedje J.M."/>
        </authorList>
    </citation>
    <scope>NUCLEOTIDE SEQUENCE [LARGE SCALE GENOMIC DNA]</scope>
    <source>
        <strain evidence="2">DSM 17307 / VKM B-2377 / 273-4</strain>
    </source>
</reference>
<dbReference type="RefSeq" id="WP_011280263.1">
    <property type="nucleotide sequence ID" value="NC_007204.1"/>
</dbReference>
<protein>
    <recommendedName>
        <fullName evidence="3">HipA-like C-terminal domain-containing protein</fullName>
    </recommendedName>
</protein>